<evidence type="ECO:0000256" key="6">
    <source>
        <dbReference type="SAM" id="MobiDB-lite"/>
    </source>
</evidence>
<dbReference type="STRING" id="2316362.A0A4Q2DDG5"/>
<comment type="caution">
    <text evidence="8">The sequence shown here is derived from an EMBL/GenBank/DDBJ whole genome shotgun (WGS) entry which is preliminary data.</text>
</comment>
<feature type="domain" description="C-CAP/cofactor C-like" evidence="7">
    <location>
        <begin position="141"/>
        <end position="290"/>
    </location>
</feature>
<dbReference type="GO" id="GO:0007021">
    <property type="term" value="P:tubulin complex assembly"/>
    <property type="evidence" value="ECO:0007669"/>
    <property type="project" value="TreeGrafter"/>
</dbReference>
<evidence type="ECO:0000313" key="8">
    <source>
        <dbReference type="EMBL" id="RXW16931.1"/>
    </source>
</evidence>
<keyword evidence="9" id="KW-1185">Reference proteome</keyword>
<dbReference type="Pfam" id="PF07986">
    <property type="entry name" value="TBCC"/>
    <property type="match status" value="1"/>
</dbReference>
<dbReference type="PANTHER" id="PTHR15139">
    <property type="entry name" value="TUBULIN FOLDING COFACTOR C"/>
    <property type="match status" value="1"/>
</dbReference>
<dbReference type="AlphaFoldDB" id="A0A4Q2DDG5"/>
<comment type="subunit">
    <text evidence="5">Supercomplex made of cofactors A to E. Cofactors A and D function by capturing and stabilizing tubulin in a quasi-native conformation. Cofactor E binds to the cofactor D-tubulin complex; interaction with cofactor C then causes the release of tubulin polypeptides that are committed to the native state.</text>
</comment>
<dbReference type="GO" id="GO:0005737">
    <property type="term" value="C:cytoplasm"/>
    <property type="evidence" value="ECO:0007669"/>
    <property type="project" value="UniProtKB-SubCell"/>
</dbReference>
<dbReference type="InterPro" id="IPR027684">
    <property type="entry name" value="TBCC"/>
</dbReference>
<dbReference type="InterPro" id="IPR012945">
    <property type="entry name" value="Tubulin-bd_cofactor_C_dom"/>
</dbReference>
<evidence type="ECO:0000256" key="3">
    <source>
        <dbReference type="ARBA" id="ARBA00022490"/>
    </source>
</evidence>
<evidence type="ECO:0000256" key="4">
    <source>
        <dbReference type="ARBA" id="ARBA00022990"/>
    </source>
</evidence>
<comment type="subcellular location">
    <subcellularLocation>
        <location evidence="1">Cytoplasm</location>
    </subcellularLocation>
</comment>
<dbReference type="PROSITE" id="PS51329">
    <property type="entry name" value="C_CAP_COFACTOR_C"/>
    <property type="match status" value="1"/>
</dbReference>
<evidence type="ECO:0000256" key="2">
    <source>
        <dbReference type="ARBA" id="ARBA00008848"/>
    </source>
</evidence>
<dbReference type="GO" id="GO:0015631">
    <property type="term" value="F:tubulin binding"/>
    <property type="evidence" value="ECO:0007669"/>
    <property type="project" value="InterPro"/>
</dbReference>
<dbReference type="Pfam" id="PF16752">
    <property type="entry name" value="TBCC_N"/>
    <property type="match status" value="1"/>
</dbReference>
<protein>
    <recommendedName>
        <fullName evidence="7">C-CAP/cofactor C-like domain-containing protein</fullName>
    </recommendedName>
</protein>
<dbReference type="Gene3D" id="1.20.58.1250">
    <property type="entry name" value="Tubulin Binding Cofactor C, N-terminal domain"/>
    <property type="match status" value="1"/>
</dbReference>
<name>A0A4Q2DDG5_9AGAR</name>
<evidence type="ECO:0000256" key="5">
    <source>
        <dbReference type="ARBA" id="ARBA00026055"/>
    </source>
</evidence>
<keyword evidence="4" id="KW-0007">Acetylation</keyword>
<gene>
    <name evidence="8" type="ORF">EST38_g8923</name>
</gene>
<dbReference type="OrthoDB" id="194775at2759"/>
<accession>A0A4Q2DDG5</accession>
<dbReference type="EMBL" id="SDEE01000387">
    <property type="protein sequence ID" value="RXW16931.1"/>
    <property type="molecule type" value="Genomic_DNA"/>
</dbReference>
<dbReference type="InterPro" id="IPR038397">
    <property type="entry name" value="TBCC_N_sf"/>
</dbReference>
<sequence>MSVESNDTWSFSQTFTTEFQAARIDLESRLVAATAADIQELSTRLAKLSKSLSDATPSLPTYDQKLYATQIKNLEKEIEKLRTSAAPKSRFAFKRTAAAPIAAVAAPPPIQAISPPLSTPAEPTPSADGSQASLTGLLEPPPVSNGLELANHSSRYLSYNDLPSKVTPDVSPDLAISNLTRCIVNLLPPQGSDLNFSALHIRDLSDCVLLLPFTEGSALIHDIKNCVLVLGCHQFRMHTSTKVDVYLRIDSNPIIETCHGIRFGMYPSRLAPHLLQEPPLPPLTVQDFSHIRASPSPNFSLIGSKMQSEVKPWPVEPITASEKLADMLISLLPETSAL</sequence>
<evidence type="ECO:0000259" key="7">
    <source>
        <dbReference type="PROSITE" id="PS51329"/>
    </source>
</evidence>
<keyword evidence="3" id="KW-0963">Cytoplasm</keyword>
<dbReference type="GO" id="GO:0007023">
    <property type="term" value="P:post-chaperonin tubulin folding pathway"/>
    <property type="evidence" value="ECO:0007669"/>
    <property type="project" value="InterPro"/>
</dbReference>
<reference evidence="8 9" key="1">
    <citation type="submission" date="2019-01" db="EMBL/GenBank/DDBJ databases">
        <title>Draft genome sequence of Psathyrella aberdarensis IHI B618.</title>
        <authorList>
            <person name="Buettner E."/>
            <person name="Kellner H."/>
        </authorList>
    </citation>
    <scope>NUCLEOTIDE SEQUENCE [LARGE SCALE GENOMIC DNA]</scope>
    <source>
        <strain evidence="8 9">IHI B618</strain>
    </source>
</reference>
<dbReference type="InterPro" id="IPR017901">
    <property type="entry name" value="C-CAP_CF_C-like"/>
</dbReference>
<dbReference type="Gene3D" id="2.160.20.70">
    <property type="match status" value="1"/>
</dbReference>
<dbReference type="InterPro" id="IPR016098">
    <property type="entry name" value="CAP/MinC_C"/>
</dbReference>
<evidence type="ECO:0000256" key="1">
    <source>
        <dbReference type="ARBA" id="ARBA00004496"/>
    </source>
</evidence>
<feature type="region of interest" description="Disordered" evidence="6">
    <location>
        <begin position="112"/>
        <end position="133"/>
    </location>
</feature>
<comment type="similarity">
    <text evidence="2">Belongs to the TBCC family.</text>
</comment>
<organism evidence="8 9">
    <name type="scientific">Candolleomyces aberdarensis</name>
    <dbReference type="NCBI Taxonomy" id="2316362"/>
    <lineage>
        <taxon>Eukaryota</taxon>
        <taxon>Fungi</taxon>
        <taxon>Dikarya</taxon>
        <taxon>Basidiomycota</taxon>
        <taxon>Agaricomycotina</taxon>
        <taxon>Agaricomycetes</taxon>
        <taxon>Agaricomycetidae</taxon>
        <taxon>Agaricales</taxon>
        <taxon>Agaricineae</taxon>
        <taxon>Psathyrellaceae</taxon>
        <taxon>Candolleomyces</taxon>
    </lineage>
</organism>
<evidence type="ECO:0000313" key="9">
    <source>
        <dbReference type="Proteomes" id="UP000290288"/>
    </source>
</evidence>
<proteinExistence type="inferred from homology"/>
<dbReference type="Proteomes" id="UP000290288">
    <property type="component" value="Unassembled WGS sequence"/>
</dbReference>
<dbReference type="InterPro" id="IPR031925">
    <property type="entry name" value="TBCC_N"/>
</dbReference>
<dbReference type="PANTHER" id="PTHR15139:SF0">
    <property type="entry name" value="TUBULIN-SPECIFIC CHAPERONE C"/>
    <property type="match status" value="1"/>
</dbReference>